<dbReference type="Proteomes" id="UP000015105">
    <property type="component" value="Chromosome 6D"/>
</dbReference>
<reference evidence="1" key="3">
    <citation type="journal article" date="2017" name="Nature">
        <title>Genome sequence of the progenitor of the wheat D genome Aegilops tauschii.</title>
        <authorList>
            <person name="Luo M.C."/>
            <person name="Gu Y.Q."/>
            <person name="Puiu D."/>
            <person name="Wang H."/>
            <person name="Twardziok S.O."/>
            <person name="Deal K.R."/>
            <person name="Huo N."/>
            <person name="Zhu T."/>
            <person name="Wang L."/>
            <person name="Wang Y."/>
            <person name="McGuire P.E."/>
            <person name="Liu S."/>
            <person name="Long H."/>
            <person name="Ramasamy R.K."/>
            <person name="Rodriguez J.C."/>
            <person name="Van S.L."/>
            <person name="Yuan L."/>
            <person name="Wang Z."/>
            <person name="Xia Z."/>
            <person name="Xiao L."/>
            <person name="Anderson O.D."/>
            <person name="Ouyang S."/>
            <person name="Liang Y."/>
            <person name="Zimin A.V."/>
            <person name="Pertea G."/>
            <person name="Qi P."/>
            <person name="Bennetzen J.L."/>
            <person name="Dai X."/>
            <person name="Dawson M.W."/>
            <person name="Muller H.G."/>
            <person name="Kugler K."/>
            <person name="Rivarola-Duarte L."/>
            <person name="Spannagl M."/>
            <person name="Mayer K.F.X."/>
            <person name="Lu F.H."/>
            <person name="Bevan M.W."/>
            <person name="Leroy P."/>
            <person name="Li P."/>
            <person name="You F.M."/>
            <person name="Sun Q."/>
            <person name="Liu Z."/>
            <person name="Lyons E."/>
            <person name="Wicker T."/>
            <person name="Salzberg S.L."/>
            <person name="Devos K.M."/>
            <person name="Dvorak J."/>
        </authorList>
    </citation>
    <scope>NUCLEOTIDE SEQUENCE [LARGE SCALE GENOMIC DNA]</scope>
    <source>
        <strain evidence="1">cv. AL8/78</strain>
    </source>
</reference>
<accession>A0A453NYM6</accession>
<evidence type="ECO:0000313" key="1">
    <source>
        <dbReference type="EnsemblPlants" id="AET6Gv20544300.10"/>
    </source>
</evidence>
<reference evidence="1" key="5">
    <citation type="journal article" date="2021" name="G3 (Bethesda)">
        <title>Aegilops tauschii genome assembly Aet v5.0 features greater sequence contiguity and improved annotation.</title>
        <authorList>
            <person name="Wang L."/>
            <person name="Zhu T."/>
            <person name="Rodriguez J.C."/>
            <person name="Deal K.R."/>
            <person name="Dubcovsky J."/>
            <person name="McGuire P.E."/>
            <person name="Lux T."/>
            <person name="Spannagl M."/>
            <person name="Mayer K.F.X."/>
            <person name="Baldrich P."/>
            <person name="Meyers B.C."/>
            <person name="Huo N."/>
            <person name="Gu Y.Q."/>
            <person name="Zhou H."/>
            <person name="Devos K.M."/>
            <person name="Bennetzen J.L."/>
            <person name="Unver T."/>
            <person name="Budak H."/>
            <person name="Gulick P.J."/>
            <person name="Galiba G."/>
            <person name="Kalapos B."/>
            <person name="Nelson D.R."/>
            <person name="Li P."/>
            <person name="You F.M."/>
            <person name="Luo M.C."/>
            <person name="Dvorak J."/>
        </authorList>
    </citation>
    <scope>NUCLEOTIDE SEQUENCE [LARGE SCALE GENOMIC DNA]</scope>
    <source>
        <strain evidence="1">cv. AL8/78</strain>
    </source>
</reference>
<organism evidence="1 2">
    <name type="scientific">Aegilops tauschii subsp. strangulata</name>
    <name type="common">Goatgrass</name>
    <dbReference type="NCBI Taxonomy" id="200361"/>
    <lineage>
        <taxon>Eukaryota</taxon>
        <taxon>Viridiplantae</taxon>
        <taxon>Streptophyta</taxon>
        <taxon>Embryophyta</taxon>
        <taxon>Tracheophyta</taxon>
        <taxon>Spermatophyta</taxon>
        <taxon>Magnoliopsida</taxon>
        <taxon>Liliopsida</taxon>
        <taxon>Poales</taxon>
        <taxon>Poaceae</taxon>
        <taxon>BOP clade</taxon>
        <taxon>Pooideae</taxon>
        <taxon>Triticodae</taxon>
        <taxon>Triticeae</taxon>
        <taxon>Triticinae</taxon>
        <taxon>Aegilops</taxon>
    </lineage>
</organism>
<dbReference type="AlphaFoldDB" id="A0A453NYM6"/>
<dbReference type="Gramene" id="AET6Gv20544300.10">
    <property type="protein sequence ID" value="AET6Gv20544300.10"/>
    <property type="gene ID" value="AET6Gv20544300"/>
</dbReference>
<keyword evidence="2" id="KW-1185">Reference proteome</keyword>
<protein>
    <recommendedName>
        <fullName evidence="3">ATP-dependent DNA helicase</fullName>
    </recommendedName>
</protein>
<dbReference type="SUPFAM" id="SSF52540">
    <property type="entry name" value="P-loop containing nucleoside triphosphate hydrolases"/>
    <property type="match status" value="1"/>
</dbReference>
<dbReference type="EnsemblPlants" id="AET6Gv20544300.10">
    <property type="protein sequence ID" value="AET6Gv20544300.10"/>
    <property type="gene ID" value="AET6Gv20544300"/>
</dbReference>
<reference evidence="1" key="4">
    <citation type="submission" date="2019-03" db="UniProtKB">
        <authorList>
            <consortium name="EnsemblPlants"/>
        </authorList>
    </citation>
    <scope>IDENTIFICATION</scope>
</reference>
<reference evidence="2" key="2">
    <citation type="journal article" date="2017" name="Nat. Plants">
        <title>The Aegilops tauschii genome reveals multiple impacts of transposons.</title>
        <authorList>
            <person name="Zhao G."/>
            <person name="Zou C."/>
            <person name="Li K."/>
            <person name="Wang K."/>
            <person name="Li T."/>
            <person name="Gao L."/>
            <person name="Zhang X."/>
            <person name="Wang H."/>
            <person name="Yang Z."/>
            <person name="Liu X."/>
            <person name="Jiang W."/>
            <person name="Mao L."/>
            <person name="Kong X."/>
            <person name="Jiao Y."/>
            <person name="Jia J."/>
        </authorList>
    </citation>
    <scope>NUCLEOTIDE SEQUENCE [LARGE SCALE GENOMIC DNA]</scope>
    <source>
        <strain evidence="2">cv. AL8/78</strain>
    </source>
</reference>
<sequence length="86" mass="10155">MVVVFLLKRRKYPISPCFAMTINKRQEHSPNKVGLYIHEQVFTHGHLYVPFSRVRKRDGLQVMVTDEDNNKNVGVKNIMYKESTIY</sequence>
<name>A0A453NYM6_AEGTS</name>
<proteinExistence type="predicted"/>
<dbReference type="InterPro" id="IPR027417">
    <property type="entry name" value="P-loop_NTPase"/>
</dbReference>
<evidence type="ECO:0000313" key="2">
    <source>
        <dbReference type="Proteomes" id="UP000015105"/>
    </source>
</evidence>
<evidence type="ECO:0008006" key="3">
    <source>
        <dbReference type="Google" id="ProtNLM"/>
    </source>
</evidence>
<reference evidence="2" key="1">
    <citation type="journal article" date="2014" name="Science">
        <title>Ancient hybridizations among the ancestral genomes of bread wheat.</title>
        <authorList>
            <consortium name="International Wheat Genome Sequencing Consortium,"/>
            <person name="Marcussen T."/>
            <person name="Sandve S.R."/>
            <person name="Heier L."/>
            <person name="Spannagl M."/>
            <person name="Pfeifer M."/>
            <person name="Jakobsen K.S."/>
            <person name="Wulff B.B."/>
            <person name="Steuernagel B."/>
            <person name="Mayer K.F."/>
            <person name="Olsen O.A."/>
        </authorList>
    </citation>
    <scope>NUCLEOTIDE SEQUENCE [LARGE SCALE GENOMIC DNA]</scope>
    <source>
        <strain evidence="2">cv. AL8/78</strain>
    </source>
</reference>